<dbReference type="EMBL" id="UZAU01000295">
    <property type="status" value="NOT_ANNOTATED_CDS"/>
    <property type="molecule type" value="Genomic_DNA"/>
</dbReference>
<reference evidence="2" key="1">
    <citation type="submission" date="2018-11" db="EMBL/GenBank/DDBJ databases">
        <authorList>
            <person name="Grassa J C."/>
        </authorList>
    </citation>
    <scope>NUCLEOTIDE SEQUENCE [LARGE SCALE GENOMIC DNA]</scope>
</reference>
<keyword evidence="3" id="KW-1185">Reference proteome</keyword>
<evidence type="ECO:0000313" key="3">
    <source>
        <dbReference type="Proteomes" id="UP000596661"/>
    </source>
</evidence>
<sequence>MVNTQKNISKKTPLDIVMEEADSLASEFDDDHLVEVMTEEHDHRQTEVETSNAYKDKGKGKVDELPQKSAPKPPQKDTNLAGEPSRTQKATDAFKPGRSSDPRGKAVPNRKSTRVPKKMGEGTT</sequence>
<dbReference type="AlphaFoldDB" id="A0A803P4X3"/>
<dbReference type="Proteomes" id="UP000596661">
    <property type="component" value="Chromosome 3"/>
</dbReference>
<feature type="compositionally biased region" description="Basic and acidic residues" evidence="1">
    <location>
        <begin position="31"/>
        <end position="47"/>
    </location>
</feature>
<organism evidence="2 3">
    <name type="scientific">Cannabis sativa</name>
    <name type="common">Hemp</name>
    <name type="synonym">Marijuana</name>
    <dbReference type="NCBI Taxonomy" id="3483"/>
    <lineage>
        <taxon>Eukaryota</taxon>
        <taxon>Viridiplantae</taxon>
        <taxon>Streptophyta</taxon>
        <taxon>Embryophyta</taxon>
        <taxon>Tracheophyta</taxon>
        <taxon>Spermatophyta</taxon>
        <taxon>Magnoliopsida</taxon>
        <taxon>eudicotyledons</taxon>
        <taxon>Gunneridae</taxon>
        <taxon>Pentapetalae</taxon>
        <taxon>rosids</taxon>
        <taxon>fabids</taxon>
        <taxon>Rosales</taxon>
        <taxon>Cannabaceae</taxon>
        <taxon>Cannabis</taxon>
    </lineage>
</organism>
<protein>
    <submittedName>
        <fullName evidence="2">Uncharacterized protein</fullName>
    </submittedName>
</protein>
<dbReference type="EnsemblPlants" id="evm.model.03.1341">
    <property type="protein sequence ID" value="cds.evm.model.03.1341"/>
    <property type="gene ID" value="evm.TU.03.1341"/>
</dbReference>
<reference evidence="2" key="2">
    <citation type="submission" date="2021-03" db="UniProtKB">
        <authorList>
            <consortium name="EnsemblPlants"/>
        </authorList>
    </citation>
    <scope>IDENTIFICATION</scope>
</reference>
<dbReference type="Gramene" id="evm.model.03.1341">
    <property type="protein sequence ID" value="cds.evm.model.03.1341"/>
    <property type="gene ID" value="evm.TU.03.1341"/>
</dbReference>
<accession>A0A803P4X3</accession>
<feature type="region of interest" description="Disordered" evidence="1">
    <location>
        <begin position="29"/>
        <end position="124"/>
    </location>
</feature>
<evidence type="ECO:0000256" key="1">
    <source>
        <dbReference type="SAM" id="MobiDB-lite"/>
    </source>
</evidence>
<proteinExistence type="predicted"/>
<name>A0A803P4X3_CANSA</name>
<evidence type="ECO:0000313" key="2">
    <source>
        <dbReference type="EnsemblPlants" id="cds.evm.model.03.1341"/>
    </source>
</evidence>
<feature type="compositionally biased region" description="Basic and acidic residues" evidence="1">
    <location>
        <begin position="54"/>
        <end position="66"/>
    </location>
</feature>